<dbReference type="Proteomes" id="UP001195903">
    <property type="component" value="Unassembled WGS sequence"/>
</dbReference>
<evidence type="ECO:0000313" key="2">
    <source>
        <dbReference type="EMBL" id="MBT1443422.1"/>
    </source>
</evidence>
<feature type="domain" description="HTH cro/C1-type" evidence="1">
    <location>
        <begin position="17"/>
        <end position="67"/>
    </location>
</feature>
<evidence type="ECO:0000313" key="3">
    <source>
        <dbReference type="Proteomes" id="UP001195903"/>
    </source>
</evidence>
<dbReference type="SUPFAM" id="SSF47413">
    <property type="entry name" value="lambda repressor-like DNA-binding domains"/>
    <property type="match status" value="1"/>
</dbReference>
<accession>A0ABS5UZ28</accession>
<dbReference type="InterPro" id="IPR010982">
    <property type="entry name" value="Lambda_DNA-bd_dom_sf"/>
</dbReference>
<dbReference type="RefSeq" id="WP_214505608.1">
    <property type="nucleotide sequence ID" value="NZ_JAHEPS010000001.1"/>
</dbReference>
<dbReference type="PROSITE" id="PS50943">
    <property type="entry name" value="HTH_CROC1"/>
    <property type="match status" value="1"/>
</dbReference>
<dbReference type="InterPro" id="IPR001387">
    <property type="entry name" value="Cro/C1-type_HTH"/>
</dbReference>
<dbReference type="EMBL" id="JAHEPS010000001">
    <property type="protein sequence ID" value="MBT1443422.1"/>
    <property type="molecule type" value="Genomic_DNA"/>
</dbReference>
<sequence length="116" mass="13050">MSNKAIAVMIGERFTLARINEGLEQTELAEKAGVNVSTVQSLESGKRSVGLEKIIAILRALDKLHELDNFIPAPPIRAASLLTTKNQLRKRVRKIKSQNQESTQPFAWRRIIKTEE</sequence>
<reference evidence="2 3" key="1">
    <citation type="submission" date="2021-05" db="EMBL/GenBank/DDBJ databases">
        <title>Shewanella sp. JM162201.</title>
        <authorList>
            <person name="Xu S."/>
            <person name="Li A."/>
        </authorList>
    </citation>
    <scope>NUCLEOTIDE SEQUENCE [LARGE SCALE GENOMIC DNA]</scope>
    <source>
        <strain evidence="2 3">JM162201</strain>
    </source>
</reference>
<dbReference type="SMART" id="SM00530">
    <property type="entry name" value="HTH_XRE"/>
    <property type="match status" value="1"/>
</dbReference>
<name>A0ABS5UZ28_9GAMM</name>
<dbReference type="Pfam" id="PF01381">
    <property type="entry name" value="HTH_3"/>
    <property type="match status" value="1"/>
</dbReference>
<protein>
    <submittedName>
        <fullName evidence="2">Helix-turn-helix domain-containing protein</fullName>
    </submittedName>
</protein>
<dbReference type="CDD" id="cd00093">
    <property type="entry name" value="HTH_XRE"/>
    <property type="match status" value="1"/>
</dbReference>
<keyword evidence="3" id="KW-1185">Reference proteome</keyword>
<proteinExistence type="predicted"/>
<organism evidence="2 3">
    <name type="scientific">Shewanella jiangmenensis</name>
    <dbReference type="NCBI Taxonomy" id="2837387"/>
    <lineage>
        <taxon>Bacteria</taxon>
        <taxon>Pseudomonadati</taxon>
        <taxon>Pseudomonadota</taxon>
        <taxon>Gammaproteobacteria</taxon>
        <taxon>Alteromonadales</taxon>
        <taxon>Shewanellaceae</taxon>
        <taxon>Shewanella</taxon>
    </lineage>
</organism>
<gene>
    <name evidence="2" type="ORF">KJI95_02645</name>
</gene>
<dbReference type="Gene3D" id="1.10.260.40">
    <property type="entry name" value="lambda repressor-like DNA-binding domains"/>
    <property type="match status" value="1"/>
</dbReference>
<comment type="caution">
    <text evidence="2">The sequence shown here is derived from an EMBL/GenBank/DDBJ whole genome shotgun (WGS) entry which is preliminary data.</text>
</comment>
<evidence type="ECO:0000259" key="1">
    <source>
        <dbReference type="PROSITE" id="PS50943"/>
    </source>
</evidence>